<name>Q7X5Y2_ORYSJ</name>
<gene>
    <name evidence="1" type="ORF">OSJNBa0032F06.1</name>
    <name evidence="2" type="ORF">OSJNBb0017I01.23</name>
</gene>
<evidence type="ECO:0000313" key="3">
    <source>
        <dbReference type="Proteomes" id="UP000000763"/>
    </source>
</evidence>
<proteinExistence type="predicted"/>
<reference evidence="1" key="1">
    <citation type="journal article" date="2002" name="Nature">
        <title>Sequence and analysis of rice chromosome 4.</title>
        <authorList>
            <person name="Feng Q."/>
            <person name="Zhang Y."/>
            <person name="Hao P."/>
            <person name="Wang S."/>
            <person name="Fu G."/>
            <person name="Huang Y."/>
            <person name="Li Y."/>
            <person name="Zhu J."/>
            <person name="Liu Y."/>
            <person name="Hu X."/>
            <person name="Jia P."/>
            <person name="Zhang Y."/>
            <person name="Zhao Q."/>
            <person name="Ying K."/>
            <person name="Yu S."/>
            <person name="Tang Y."/>
            <person name="Weng Q."/>
            <person name="Zhang L."/>
            <person name="Lu Y."/>
            <person name="Mu J."/>
            <person name="Lu Y."/>
            <person name="Zhang L.S."/>
            <person name="Yu Z."/>
            <person name="Fan D."/>
            <person name="Liu X."/>
            <person name="Lu T."/>
            <person name="Li C."/>
            <person name="Wu Y."/>
            <person name="Sun T."/>
            <person name="Lei H."/>
            <person name="Li T."/>
            <person name="Hu H."/>
            <person name="Guan J."/>
            <person name="Wu M."/>
            <person name="Zhang R."/>
            <person name="Zhou B."/>
            <person name="Chen Z."/>
            <person name="Chen L."/>
            <person name="Jin Z."/>
            <person name="Wang R."/>
            <person name="Yin H."/>
            <person name="Cai Z."/>
            <person name="Ren S."/>
            <person name="Lv G."/>
            <person name="Gu W."/>
            <person name="Zhu G."/>
            <person name="Tu Y."/>
            <person name="Jia J."/>
            <person name="Zhang Y."/>
            <person name="Chen J."/>
            <person name="Kang H."/>
            <person name="Chen X."/>
            <person name="Shao C."/>
            <person name="Sun Y."/>
            <person name="Hu Q."/>
            <person name="Zhang X."/>
            <person name="Zhang W."/>
            <person name="Wang L."/>
            <person name="Ding C."/>
            <person name="Sheng H."/>
            <person name="Gu J."/>
            <person name="Chen S."/>
            <person name="Ni L."/>
            <person name="Zhu F."/>
            <person name="Chen W."/>
            <person name="Lan L."/>
            <person name="Lai Y."/>
            <person name="Cheng Z."/>
            <person name="Gu M."/>
            <person name="Jiang J."/>
            <person name="Li J."/>
            <person name="Hong G."/>
            <person name="Xue Y."/>
            <person name="Han B."/>
        </authorList>
    </citation>
    <scope>NUCLEOTIDE SEQUENCE</scope>
</reference>
<evidence type="ECO:0000313" key="2">
    <source>
        <dbReference type="EMBL" id="CAE05743.1"/>
    </source>
</evidence>
<reference evidence="3" key="3">
    <citation type="journal article" date="2008" name="Nucleic Acids Res.">
        <title>The rice annotation project database (RAP-DB): 2008 update.</title>
        <authorList>
            <consortium name="The rice annotation project (RAP)"/>
        </authorList>
    </citation>
    <scope>GENOME REANNOTATION</scope>
    <source>
        <strain evidence="3">cv. Nipponbare</strain>
    </source>
</reference>
<accession>Q7X5Y2</accession>
<evidence type="ECO:0000313" key="1">
    <source>
        <dbReference type="EMBL" id="CAE03418.1"/>
    </source>
</evidence>
<dbReference type="Proteomes" id="UP000000763">
    <property type="component" value="Chromosome 4"/>
</dbReference>
<dbReference type="EMBL" id="AL606641">
    <property type="protein sequence ID" value="CAE03418.1"/>
    <property type="molecule type" value="Genomic_DNA"/>
</dbReference>
<dbReference type="EMBL" id="AL606456">
    <property type="protein sequence ID" value="CAE05743.1"/>
    <property type="molecule type" value="Genomic_DNA"/>
</dbReference>
<organism evidence="1 3">
    <name type="scientific">Oryza sativa subsp. japonica</name>
    <name type="common">Rice</name>
    <dbReference type="NCBI Taxonomy" id="39947"/>
    <lineage>
        <taxon>Eukaryota</taxon>
        <taxon>Viridiplantae</taxon>
        <taxon>Streptophyta</taxon>
        <taxon>Embryophyta</taxon>
        <taxon>Tracheophyta</taxon>
        <taxon>Spermatophyta</taxon>
        <taxon>Magnoliopsida</taxon>
        <taxon>Liliopsida</taxon>
        <taxon>Poales</taxon>
        <taxon>Poaceae</taxon>
        <taxon>BOP clade</taxon>
        <taxon>Oryzoideae</taxon>
        <taxon>Oryzeae</taxon>
        <taxon>Oryzinae</taxon>
        <taxon>Oryza</taxon>
        <taxon>Oryza sativa</taxon>
    </lineage>
</organism>
<dbReference type="AlphaFoldDB" id="Q7X5Y2"/>
<protein>
    <submittedName>
        <fullName evidence="1">OSJNBa0032F06.1 protein</fullName>
    </submittedName>
    <submittedName>
        <fullName evidence="2">OSJNBb0017I01.23 protein</fullName>
    </submittedName>
</protein>
<sequence>MASSRSAAPFSQRDIGMSLAVVGPLIITWPTRRSTVSPLRPVNREPTFDKSRGMRTQVCQDKCEKDTPRRNPGHVLWPGIVISWMGPSLKRLDPPTNEVCNDFISRQTPYSEIVDDVDKRLKRGGQGGLCGPRRNLVRLIFGNHEVRVRVLDLKIKPPIPPLAVRRRALEGNVTRLQAIPKSEPDATRYPVGFHPTQFIVKAKKIKERLYPDVGLTKMHKDAKEGDGIGVQMEKREAIEIQNQEKKFGRWREKTAENIIFDRNHATQYGLRISTSCFPLHGSMARKSAILLEFLQRCTSGS</sequence>
<reference evidence="3" key="2">
    <citation type="journal article" date="2005" name="Nature">
        <title>The map-based sequence of the rice genome.</title>
        <authorList>
            <consortium name="International rice genome sequencing project (IRGSP)"/>
            <person name="Matsumoto T."/>
            <person name="Wu J."/>
            <person name="Kanamori H."/>
            <person name="Katayose Y."/>
            <person name="Fujisawa M."/>
            <person name="Namiki N."/>
            <person name="Mizuno H."/>
            <person name="Yamamoto K."/>
            <person name="Antonio B.A."/>
            <person name="Baba T."/>
            <person name="Sakata K."/>
            <person name="Nagamura Y."/>
            <person name="Aoki H."/>
            <person name="Arikawa K."/>
            <person name="Arita K."/>
            <person name="Bito T."/>
            <person name="Chiden Y."/>
            <person name="Fujitsuka N."/>
            <person name="Fukunaka R."/>
            <person name="Hamada M."/>
            <person name="Harada C."/>
            <person name="Hayashi A."/>
            <person name="Hijishita S."/>
            <person name="Honda M."/>
            <person name="Hosokawa S."/>
            <person name="Ichikawa Y."/>
            <person name="Idonuma A."/>
            <person name="Iijima M."/>
            <person name="Ikeda M."/>
            <person name="Ikeno M."/>
            <person name="Ito K."/>
            <person name="Ito S."/>
            <person name="Ito T."/>
            <person name="Ito Y."/>
            <person name="Ito Y."/>
            <person name="Iwabuchi A."/>
            <person name="Kamiya K."/>
            <person name="Karasawa W."/>
            <person name="Kurita K."/>
            <person name="Katagiri S."/>
            <person name="Kikuta A."/>
            <person name="Kobayashi H."/>
            <person name="Kobayashi N."/>
            <person name="Machita K."/>
            <person name="Maehara T."/>
            <person name="Masukawa M."/>
            <person name="Mizubayashi T."/>
            <person name="Mukai Y."/>
            <person name="Nagasaki H."/>
            <person name="Nagata Y."/>
            <person name="Naito S."/>
            <person name="Nakashima M."/>
            <person name="Nakama Y."/>
            <person name="Nakamichi Y."/>
            <person name="Nakamura M."/>
            <person name="Meguro A."/>
            <person name="Negishi M."/>
            <person name="Ohta I."/>
            <person name="Ohta T."/>
            <person name="Okamoto M."/>
            <person name="Ono N."/>
            <person name="Saji S."/>
            <person name="Sakaguchi M."/>
            <person name="Sakai K."/>
            <person name="Shibata M."/>
            <person name="Shimokawa T."/>
            <person name="Song J."/>
            <person name="Takazaki Y."/>
            <person name="Terasawa K."/>
            <person name="Tsugane M."/>
            <person name="Tsuji K."/>
            <person name="Ueda S."/>
            <person name="Waki K."/>
            <person name="Yamagata H."/>
            <person name="Yamamoto M."/>
            <person name="Yamamoto S."/>
            <person name="Yamane H."/>
            <person name="Yoshiki S."/>
            <person name="Yoshihara R."/>
            <person name="Yukawa K."/>
            <person name="Zhong H."/>
            <person name="Yano M."/>
            <person name="Yuan Q."/>
            <person name="Ouyang S."/>
            <person name="Liu J."/>
            <person name="Jones K.M."/>
            <person name="Gansberger K."/>
            <person name="Moffat K."/>
            <person name="Hill J."/>
            <person name="Bera J."/>
            <person name="Fadrosh D."/>
            <person name="Jin S."/>
            <person name="Johri S."/>
            <person name="Kim M."/>
            <person name="Overton L."/>
            <person name="Reardon M."/>
            <person name="Tsitrin T."/>
            <person name="Vuong H."/>
            <person name="Weaver B."/>
            <person name="Ciecko A."/>
            <person name="Tallon L."/>
            <person name="Jackson J."/>
            <person name="Pai G."/>
            <person name="Aken S.V."/>
            <person name="Utterback T."/>
            <person name="Reidmuller S."/>
            <person name="Feldblyum T."/>
            <person name="Hsiao J."/>
            <person name="Zismann V."/>
            <person name="Iobst S."/>
            <person name="de Vazeille A.R."/>
            <person name="Buell C.R."/>
            <person name="Ying K."/>
            <person name="Li Y."/>
            <person name="Lu T."/>
            <person name="Huang Y."/>
            <person name="Zhao Q."/>
            <person name="Feng Q."/>
            <person name="Zhang L."/>
            <person name="Zhu J."/>
            <person name="Weng Q."/>
            <person name="Mu J."/>
            <person name="Lu Y."/>
            <person name="Fan D."/>
            <person name="Liu Y."/>
            <person name="Guan J."/>
            <person name="Zhang Y."/>
            <person name="Yu S."/>
            <person name="Liu X."/>
            <person name="Zhang Y."/>
            <person name="Hong G."/>
            <person name="Han B."/>
            <person name="Choisne N."/>
            <person name="Demange N."/>
            <person name="Orjeda G."/>
            <person name="Samain S."/>
            <person name="Cattolico L."/>
            <person name="Pelletier E."/>
            <person name="Couloux A."/>
            <person name="Segurens B."/>
            <person name="Wincker P."/>
            <person name="D'Hont A."/>
            <person name="Scarpelli C."/>
            <person name="Weissenbach J."/>
            <person name="Salanoubat M."/>
            <person name="Quetier F."/>
            <person name="Yu Y."/>
            <person name="Kim H.R."/>
            <person name="Rambo T."/>
            <person name="Currie J."/>
            <person name="Collura K."/>
            <person name="Luo M."/>
            <person name="Yang T."/>
            <person name="Ammiraju J.S.S."/>
            <person name="Engler F."/>
            <person name="Soderlund C."/>
            <person name="Wing R.A."/>
            <person name="Palmer L.E."/>
            <person name="de la Bastide M."/>
            <person name="Spiegel L."/>
            <person name="Nascimento L."/>
            <person name="Zutavern T."/>
            <person name="O'Shaughnessy A."/>
            <person name="Dike S."/>
            <person name="Dedhia N."/>
            <person name="Preston R."/>
            <person name="Balija V."/>
            <person name="McCombie W.R."/>
            <person name="Chow T."/>
            <person name="Chen H."/>
            <person name="Chung M."/>
            <person name="Chen C."/>
            <person name="Shaw J."/>
            <person name="Wu H."/>
            <person name="Hsiao K."/>
            <person name="Chao Y."/>
            <person name="Chu M."/>
            <person name="Cheng C."/>
            <person name="Hour A."/>
            <person name="Lee P."/>
            <person name="Lin S."/>
            <person name="Lin Y."/>
            <person name="Liou J."/>
            <person name="Liu S."/>
            <person name="Hsing Y."/>
            <person name="Raghuvanshi S."/>
            <person name="Mohanty A."/>
            <person name="Bharti A.K."/>
            <person name="Gaur A."/>
            <person name="Gupta V."/>
            <person name="Kumar D."/>
            <person name="Ravi V."/>
            <person name="Vij S."/>
            <person name="Kapur A."/>
            <person name="Khurana P."/>
            <person name="Khurana P."/>
            <person name="Khurana J.P."/>
            <person name="Tyagi A.K."/>
            <person name="Gaikwad K."/>
            <person name="Singh A."/>
            <person name="Dalal V."/>
            <person name="Srivastava S."/>
            <person name="Dixit A."/>
            <person name="Pal A.K."/>
            <person name="Ghazi I.A."/>
            <person name="Yadav M."/>
            <person name="Pandit A."/>
            <person name="Bhargava A."/>
            <person name="Sureshbabu K."/>
            <person name="Batra K."/>
            <person name="Sharma T.R."/>
            <person name="Mohapatra T."/>
            <person name="Singh N.K."/>
            <person name="Messing J."/>
            <person name="Nelson A.B."/>
            <person name="Fuks G."/>
            <person name="Kavchok S."/>
            <person name="Keizer G."/>
            <person name="Linton E."/>
            <person name="Llaca V."/>
            <person name="Song R."/>
            <person name="Tanyolac B."/>
            <person name="Young S."/>
            <person name="Ho-Il K."/>
            <person name="Hahn J.H."/>
            <person name="Sangsakoo G."/>
            <person name="Vanavichit A."/>
            <person name="de Mattos Luiz.A.T."/>
            <person name="Zimmer P.D."/>
            <person name="Malone G."/>
            <person name="Dellagostin O."/>
            <person name="de Oliveira A.C."/>
            <person name="Bevan M."/>
            <person name="Bancroft I."/>
            <person name="Minx P."/>
            <person name="Cordum H."/>
            <person name="Wilson R."/>
            <person name="Cheng Z."/>
            <person name="Jin W."/>
            <person name="Jiang J."/>
            <person name="Leong S.A."/>
            <person name="Iwama H."/>
            <person name="Gojobori T."/>
            <person name="Itoh T."/>
            <person name="Niimura Y."/>
            <person name="Fujii Y."/>
            <person name="Habara T."/>
            <person name="Sakai H."/>
            <person name="Sato Y."/>
            <person name="Wilson G."/>
            <person name="Kumar K."/>
            <person name="McCouch S."/>
            <person name="Juretic N."/>
            <person name="Hoen D."/>
            <person name="Wright S."/>
            <person name="Bruskiewich R."/>
            <person name="Bureau T."/>
            <person name="Miyao A."/>
            <person name="Hirochika H."/>
            <person name="Nishikawa T."/>
            <person name="Kadowaki K."/>
            <person name="Sugiura M."/>
            <person name="Burr B."/>
            <person name="Sasaki T."/>
        </authorList>
    </citation>
    <scope>NUCLEOTIDE SEQUENCE [LARGE SCALE GENOMIC DNA]</scope>
    <source>
        <strain evidence="3">cv. Nipponbare</strain>
    </source>
</reference>